<keyword evidence="17 23" id="KW-0472">Membrane</keyword>
<dbReference type="GO" id="GO:0005886">
    <property type="term" value="C:plasma membrane"/>
    <property type="evidence" value="ECO:0007669"/>
    <property type="project" value="UniProtKB-SubCell"/>
</dbReference>
<dbReference type="InterPro" id="IPR055414">
    <property type="entry name" value="LRR_R13L4/SHOC2-like"/>
</dbReference>
<feature type="signal peptide" evidence="24">
    <location>
        <begin position="1"/>
        <end position="23"/>
    </location>
</feature>
<dbReference type="Gene3D" id="3.80.10.10">
    <property type="entry name" value="Ribonuclease Inhibitor"/>
    <property type="match status" value="2"/>
</dbReference>
<dbReference type="PROSITE" id="PS00107">
    <property type="entry name" value="PROTEIN_KINASE_ATP"/>
    <property type="match status" value="1"/>
</dbReference>
<evidence type="ECO:0000256" key="1">
    <source>
        <dbReference type="ARBA" id="ARBA00004251"/>
    </source>
</evidence>
<proteinExistence type="inferred from homology"/>
<name>A0A6J1AW85_9ROSI</name>
<comment type="catalytic activity">
    <reaction evidence="21">
        <text>L-seryl-[protein] + ATP = O-phospho-L-seryl-[protein] + ADP + H(+)</text>
        <dbReference type="Rhea" id="RHEA:17989"/>
        <dbReference type="Rhea" id="RHEA-COMP:9863"/>
        <dbReference type="Rhea" id="RHEA-COMP:11604"/>
        <dbReference type="ChEBI" id="CHEBI:15378"/>
        <dbReference type="ChEBI" id="CHEBI:29999"/>
        <dbReference type="ChEBI" id="CHEBI:30616"/>
        <dbReference type="ChEBI" id="CHEBI:83421"/>
        <dbReference type="ChEBI" id="CHEBI:456216"/>
        <dbReference type="EC" id="2.7.11.1"/>
    </reaction>
</comment>
<dbReference type="FunFam" id="1.10.510.10:FF:000358">
    <property type="entry name" value="Putative leucine-rich repeat receptor-like serine/threonine-protein kinase"/>
    <property type="match status" value="1"/>
</dbReference>
<dbReference type="FunFam" id="3.80.10.10:FF:000275">
    <property type="entry name" value="Leucine-rich repeat receptor-like protein kinase"/>
    <property type="match status" value="1"/>
</dbReference>
<keyword evidence="26" id="KW-1185">Reference proteome</keyword>
<dbReference type="InterPro" id="IPR000719">
    <property type="entry name" value="Prot_kinase_dom"/>
</dbReference>
<dbReference type="PROSITE" id="PS51450">
    <property type="entry name" value="LRR"/>
    <property type="match status" value="2"/>
</dbReference>
<dbReference type="InterPro" id="IPR013210">
    <property type="entry name" value="LRR_N_plant-typ"/>
</dbReference>
<keyword evidence="18" id="KW-0675">Receptor</keyword>
<dbReference type="InterPro" id="IPR011009">
    <property type="entry name" value="Kinase-like_dom_sf"/>
</dbReference>
<dbReference type="Pfam" id="PF23598">
    <property type="entry name" value="LRR_14"/>
    <property type="match status" value="1"/>
</dbReference>
<dbReference type="SMART" id="SM00220">
    <property type="entry name" value="S_TKc"/>
    <property type="match status" value="1"/>
</dbReference>
<evidence type="ECO:0000256" key="15">
    <source>
        <dbReference type="ARBA" id="ARBA00022840"/>
    </source>
</evidence>
<evidence type="ECO:0000256" key="13">
    <source>
        <dbReference type="ARBA" id="ARBA00022741"/>
    </source>
</evidence>
<dbReference type="InterPro" id="IPR001611">
    <property type="entry name" value="Leu-rich_rpt"/>
</dbReference>
<gene>
    <name evidence="27" type="primary">LOC110421802</name>
</gene>
<evidence type="ECO:0000256" key="18">
    <source>
        <dbReference type="ARBA" id="ARBA00023170"/>
    </source>
</evidence>
<dbReference type="RefSeq" id="XP_021291151.1">
    <property type="nucleotide sequence ID" value="XM_021435476.1"/>
</dbReference>
<dbReference type="InterPro" id="IPR008271">
    <property type="entry name" value="Ser/Thr_kinase_AS"/>
</dbReference>
<feature type="chain" id="PRO_5027027715" description="non-specific serine/threonine protein kinase" evidence="24">
    <location>
        <begin position="24"/>
        <end position="1043"/>
    </location>
</feature>
<dbReference type="InterPro" id="IPR032675">
    <property type="entry name" value="LRR_dom_sf"/>
</dbReference>
<evidence type="ECO:0000256" key="22">
    <source>
        <dbReference type="PROSITE-ProRule" id="PRU10141"/>
    </source>
</evidence>
<keyword evidence="14" id="KW-0418">Kinase</keyword>
<feature type="binding site" evidence="22">
    <location>
        <position position="742"/>
    </location>
    <ligand>
        <name>ATP</name>
        <dbReference type="ChEBI" id="CHEBI:30616"/>
    </ligand>
</feature>
<evidence type="ECO:0000256" key="9">
    <source>
        <dbReference type="ARBA" id="ARBA00022679"/>
    </source>
</evidence>
<dbReference type="Pfam" id="PF08263">
    <property type="entry name" value="LRRNT_2"/>
    <property type="match status" value="1"/>
</dbReference>
<protein>
    <recommendedName>
        <fullName evidence="4">non-specific serine/threonine protein kinase</fullName>
        <ecNumber evidence="4">2.7.11.1</ecNumber>
    </recommendedName>
</protein>
<dbReference type="InterPro" id="IPR017441">
    <property type="entry name" value="Protein_kinase_ATP_BS"/>
</dbReference>
<dbReference type="SMART" id="SM00365">
    <property type="entry name" value="LRR_SD22"/>
    <property type="match status" value="6"/>
</dbReference>
<dbReference type="AlphaFoldDB" id="A0A6J1AW85"/>
<comment type="similarity">
    <text evidence="2">Belongs to the protein kinase superfamily. Ser/Thr protein kinase family.</text>
</comment>
<keyword evidence="15 22" id="KW-0067">ATP-binding</keyword>
<feature type="domain" description="Protein kinase" evidence="25">
    <location>
        <begin position="706"/>
        <end position="1042"/>
    </location>
</feature>
<dbReference type="Proteomes" id="UP000504621">
    <property type="component" value="Unplaced"/>
</dbReference>
<keyword evidence="16 23" id="KW-1133">Transmembrane helix</keyword>
<dbReference type="GO" id="GO:0004674">
    <property type="term" value="F:protein serine/threonine kinase activity"/>
    <property type="evidence" value="ECO:0007669"/>
    <property type="project" value="UniProtKB-KW"/>
</dbReference>
<dbReference type="FunFam" id="3.30.200.20:FF:000432">
    <property type="entry name" value="LRR receptor-like serine/threonine-protein kinase EFR"/>
    <property type="match status" value="1"/>
</dbReference>
<dbReference type="PANTHER" id="PTHR27000">
    <property type="entry name" value="LEUCINE-RICH REPEAT RECEPTOR-LIKE PROTEIN KINASE FAMILY PROTEIN-RELATED"/>
    <property type="match status" value="1"/>
</dbReference>
<keyword evidence="11 24" id="KW-0732">Signal</keyword>
<dbReference type="InterPro" id="IPR001245">
    <property type="entry name" value="Ser-Thr/Tyr_kinase_cat_dom"/>
</dbReference>
<dbReference type="FunFam" id="3.80.10.10:FF:000288">
    <property type="entry name" value="LRR receptor-like serine/threonine-protein kinase EFR"/>
    <property type="match status" value="1"/>
</dbReference>
<sequence>MEYLQFLLLLFSLFQTQFYSVMCQMGDLDSRTDKEALLSFKLHVSDPQNALSGWAQNSSHCNWYGVSCSSNGFRVESLQLGRLGLVGTLAPSLSNLTFLHTLNLSHNLFHGQFQLEFSRLSLLQHIDLRNNSLNGTVPAILSDFHNLETLRLQGNNFSGILPPELGNLQRLRVLDISVNNLTGSIPASFGNLSSLTFLAIARNKLVGEIPSELGQLRNLQQIQLSENHLTGQIPYSIFNITSLVYLSVTKNNLSGNLPNDIGQALPNLKQLFLALNRFEGIIPASLSNASNIEFLDLSRNRFHGPIPLLGNMKKLIKLELGSNSLSSTTAQNFQFIDSLTNCTQLEYLMIYSNRLSGEFPSVANLSSNIQHFCISDNLLTGSFPRGIEKFQNLISLSIEQNSFTGEIPRSIATLRNLQSFLVFQNMFSGEIPEIFANFTQVSKILMDNNQFSGKIPTSLGNCRQLQTLDLSWNRLNGSIPEEVFMLSGLNYLILVHNVLWGPLPSEVGNLKQLQVLDVSQNKLFGNLTSSISGCSSLLYLNMSRNNISGEIPDSLGKLVSLEVLDLSSNNLSGSIPPDLENLQFLKMLNLSFNHLQGEVPTGKVFLNVSTFSIQGNDALCSSDKEIARNLELPQCNTRKRKRNQLLKILASAAGAALFICLIFCFVWALISRKKKKREKGSKSSFSLKGLPPMISYSDIRLATSNFATENLIGKGGFGSVYKGTFSTNENGANTNNTTLAVKVLDLQQSKAIQSFLAECEALRNVRHRNLVKIITSCSSVDHKGDEFKALVMEFMPNGNLDKWLYPEDEESGLCLTFLQRLNIAIDVASAIDYLHNDCEPTVVHCDLKPANVLLDEDMAAHVGDFGLARFLSRNPSQGESSTMKVKGSIGYIAPEYGLGSRASTSGDVYSFGILLLEMFIAKKPTDEMFKEGLSLNKFASAVDPKQIFGTADPRLFKNQGGLLQSSINTCSSESSSSSNSSNNSGSDRPSKYEECLTAVIRVALCCAAQSAKDRLSTRETLTKLQDIKKILLKLGGTHHPLAP</sequence>
<evidence type="ECO:0000256" key="7">
    <source>
        <dbReference type="ARBA" id="ARBA00022553"/>
    </source>
</evidence>
<evidence type="ECO:0000256" key="8">
    <source>
        <dbReference type="ARBA" id="ARBA00022614"/>
    </source>
</evidence>
<dbReference type="PROSITE" id="PS50011">
    <property type="entry name" value="PROTEIN_KINASE_DOM"/>
    <property type="match status" value="1"/>
</dbReference>
<evidence type="ECO:0000256" key="24">
    <source>
        <dbReference type="SAM" id="SignalP"/>
    </source>
</evidence>
<comment type="subcellular location">
    <subcellularLocation>
        <location evidence="1">Cell membrane</location>
        <topology evidence="1">Single-pass type I membrane protein</topology>
    </subcellularLocation>
</comment>
<evidence type="ECO:0000256" key="11">
    <source>
        <dbReference type="ARBA" id="ARBA00022729"/>
    </source>
</evidence>
<keyword evidence="9" id="KW-0808">Transferase</keyword>
<evidence type="ECO:0000256" key="3">
    <source>
        <dbReference type="ARBA" id="ARBA00009592"/>
    </source>
</evidence>
<evidence type="ECO:0000256" key="2">
    <source>
        <dbReference type="ARBA" id="ARBA00008684"/>
    </source>
</evidence>
<evidence type="ECO:0000256" key="21">
    <source>
        <dbReference type="ARBA" id="ARBA00048679"/>
    </source>
</evidence>
<reference evidence="27" key="1">
    <citation type="submission" date="2025-08" db="UniProtKB">
        <authorList>
            <consortium name="RefSeq"/>
        </authorList>
    </citation>
    <scope>IDENTIFICATION</scope>
    <source>
        <tissue evidence="27">Leaf</tissue>
    </source>
</reference>
<dbReference type="SUPFAM" id="SSF56112">
    <property type="entry name" value="Protein kinase-like (PK-like)"/>
    <property type="match status" value="1"/>
</dbReference>
<organism evidence="26 27">
    <name type="scientific">Herrania umbratica</name>
    <dbReference type="NCBI Taxonomy" id="108875"/>
    <lineage>
        <taxon>Eukaryota</taxon>
        <taxon>Viridiplantae</taxon>
        <taxon>Streptophyta</taxon>
        <taxon>Embryophyta</taxon>
        <taxon>Tracheophyta</taxon>
        <taxon>Spermatophyta</taxon>
        <taxon>Magnoliopsida</taxon>
        <taxon>eudicotyledons</taxon>
        <taxon>Gunneridae</taxon>
        <taxon>Pentapetalae</taxon>
        <taxon>rosids</taxon>
        <taxon>malvids</taxon>
        <taxon>Malvales</taxon>
        <taxon>Malvaceae</taxon>
        <taxon>Byttnerioideae</taxon>
        <taxon>Herrania</taxon>
    </lineage>
</organism>
<evidence type="ECO:0000256" key="16">
    <source>
        <dbReference type="ARBA" id="ARBA00022989"/>
    </source>
</evidence>
<keyword evidence="8" id="KW-0433">Leucine-rich repeat</keyword>
<evidence type="ECO:0000256" key="5">
    <source>
        <dbReference type="ARBA" id="ARBA00022475"/>
    </source>
</evidence>
<keyword evidence="10 23" id="KW-0812">Transmembrane</keyword>
<dbReference type="GO" id="GO:0005524">
    <property type="term" value="F:ATP binding"/>
    <property type="evidence" value="ECO:0007669"/>
    <property type="project" value="UniProtKB-UniRule"/>
</dbReference>
<dbReference type="Gene3D" id="1.10.510.10">
    <property type="entry name" value="Transferase(Phosphotransferase) domain 1"/>
    <property type="match status" value="1"/>
</dbReference>
<dbReference type="Pfam" id="PF07714">
    <property type="entry name" value="PK_Tyr_Ser-Thr"/>
    <property type="match status" value="1"/>
</dbReference>
<dbReference type="Pfam" id="PF00560">
    <property type="entry name" value="LRR_1"/>
    <property type="match status" value="5"/>
</dbReference>
<keyword evidence="12" id="KW-0677">Repeat</keyword>
<dbReference type="PRINTS" id="PR00019">
    <property type="entry name" value="LEURICHRPT"/>
</dbReference>
<evidence type="ECO:0000313" key="27">
    <source>
        <dbReference type="RefSeq" id="XP_021291151.1"/>
    </source>
</evidence>
<dbReference type="OrthoDB" id="676979at2759"/>
<keyword evidence="6" id="KW-0723">Serine/threonine-protein kinase</keyword>
<evidence type="ECO:0000259" key="25">
    <source>
        <dbReference type="PROSITE" id="PS50011"/>
    </source>
</evidence>
<dbReference type="GeneID" id="110421802"/>
<dbReference type="SMART" id="SM00369">
    <property type="entry name" value="LRR_TYP"/>
    <property type="match status" value="8"/>
</dbReference>
<keyword evidence="13 22" id="KW-0547">Nucleotide-binding</keyword>
<evidence type="ECO:0000256" key="17">
    <source>
        <dbReference type="ARBA" id="ARBA00023136"/>
    </source>
</evidence>
<dbReference type="InterPro" id="IPR003591">
    <property type="entry name" value="Leu-rich_rpt_typical-subtyp"/>
</dbReference>
<evidence type="ECO:0000256" key="10">
    <source>
        <dbReference type="ARBA" id="ARBA00022692"/>
    </source>
</evidence>
<evidence type="ECO:0000256" key="6">
    <source>
        <dbReference type="ARBA" id="ARBA00022527"/>
    </source>
</evidence>
<comment type="similarity">
    <text evidence="3">Belongs to the RLP family.</text>
</comment>
<keyword evidence="19" id="KW-0325">Glycoprotein</keyword>
<evidence type="ECO:0000256" key="14">
    <source>
        <dbReference type="ARBA" id="ARBA00022777"/>
    </source>
</evidence>
<evidence type="ECO:0000256" key="19">
    <source>
        <dbReference type="ARBA" id="ARBA00023180"/>
    </source>
</evidence>
<accession>A0A6J1AW85</accession>
<evidence type="ECO:0000256" key="4">
    <source>
        <dbReference type="ARBA" id="ARBA00012513"/>
    </source>
</evidence>
<keyword evidence="7" id="KW-0597">Phosphoprotein</keyword>
<evidence type="ECO:0000256" key="20">
    <source>
        <dbReference type="ARBA" id="ARBA00047899"/>
    </source>
</evidence>
<dbReference type="FunFam" id="3.80.10.10:FF:001158">
    <property type="entry name" value="Leucine-rich repeat protein kinase family protein"/>
    <property type="match status" value="1"/>
</dbReference>
<evidence type="ECO:0000256" key="23">
    <source>
        <dbReference type="SAM" id="Phobius"/>
    </source>
</evidence>
<dbReference type="PANTHER" id="PTHR27000:SF777">
    <property type="entry name" value="PROTEIN KINASE DOMAIN-CONTAINING PROTEIN"/>
    <property type="match status" value="1"/>
</dbReference>
<feature type="transmembrane region" description="Helical" evidence="23">
    <location>
        <begin position="648"/>
        <end position="670"/>
    </location>
</feature>
<dbReference type="PROSITE" id="PS00108">
    <property type="entry name" value="PROTEIN_KINASE_ST"/>
    <property type="match status" value="1"/>
</dbReference>
<keyword evidence="5" id="KW-1003">Cell membrane</keyword>
<evidence type="ECO:0000256" key="12">
    <source>
        <dbReference type="ARBA" id="ARBA00022737"/>
    </source>
</evidence>
<evidence type="ECO:0000313" key="26">
    <source>
        <dbReference type="Proteomes" id="UP000504621"/>
    </source>
</evidence>
<comment type="catalytic activity">
    <reaction evidence="20">
        <text>L-threonyl-[protein] + ATP = O-phospho-L-threonyl-[protein] + ADP + H(+)</text>
        <dbReference type="Rhea" id="RHEA:46608"/>
        <dbReference type="Rhea" id="RHEA-COMP:11060"/>
        <dbReference type="Rhea" id="RHEA-COMP:11605"/>
        <dbReference type="ChEBI" id="CHEBI:15378"/>
        <dbReference type="ChEBI" id="CHEBI:30013"/>
        <dbReference type="ChEBI" id="CHEBI:30616"/>
        <dbReference type="ChEBI" id="CHEBI:61977"/>
        <dbReference type="ChEBI" id="CHEBI:456216"/>
        <dbReference type="EC" id="2.7.11.1"/>
    </reaction>
</comment>
<dbReference type="SUPFAM" id="SSF52058">
    <property type="entry name" value="L domain-like"/>
    <property type="match status" value="2"/>
</dbReference>
<dbReference type="Gene3D" id="3.30.200.20">
    <property type="entry name" value="Phosphorylase Kinase, domain 1"/>
    <property type="match status" value="1"/>
</dbReference>
<dbReference type="EC" id="2.7.11.1" evidence="4"/>